<evidence type="ECO:0000256" key="9">
    <source>
        <dbReference type="ARBA" id="ARBA00023180"/>
    </source>
</evidence>
<evidence type="ECO:0000256" key="4">
    <source>
        <dbReference type="ARBA" id="ARBA00022692"/>
    </source>
</evidence>
<gene>
    <name evidence="11" type="ORF">OKIOD_LOCUS13840</name>
</gene>
<dbReference type="Gene3D" id="3.40.50.300">
    <property type="entry name" value="P-loop containing nucleotide triphosphate hydrolases"/>
    <property type="match status" value="1"/>
</dbReference>
<evidence type="ECO:0000256" key="10">
    <source>
        <dbReference type="SAM" id="SignalP"/>
    </source>
</evidence>
<evidence type="ECO:0000256" key="2">
    <source>
        <dbReference type="ARBA" id="ARBA00010569"/>
    </source>
</evidence>
<keyword evidence="4" id="KW-0812">Transmembrane</keyword>
<keyword evidence="5" id="KW-0735">Signal-anchor</keyword>
<evidence type="ECO:0000256" key="7">
    <source>
        <dbReference type="ARBA" id="ARBA00023034"/>
    </source>
</evidence>
<keyword evidence="10" id="KW-0732">Signal</keyword>
<keyword evidence="12" id="KW-1185">Reference proteome</keyword>
<protein>
    <submittedName>
        <fullName evidence="11">Oidioi.mRNA.OKI2018_I69.chr2.g5075.t1.cds</fullName>
    </submittedName>
</protein>
<accession>A0ABN7T2N1</accession>
<evidence type="ECO:0000256" key="6">
    <source>
        <dbReference type="ARBA" id="ARBA00022989"/>
    </source>
</evidence>
<dbReference type="InterPro" id="IPR005331">
    <property type="entry name" value="Sulfotransferase"/>
</dbReference>
<keyword evidence="6" id="KW-1133">Transmembrane helix</keyword>
<evidence type="ECO:0000313" key="11">
    <source>
        <dbReference type="EMBL" id="CAG5110700.1"/>
    </source>
</evidence>
<sequence length="452" mass="52440">MMKSMLFGLFAVGSASVDHYGKIRMPRFEKLVGSEVDLAGPIAVDSEKDCTDLCRVASFFASPTRQYDANCDFADIYADGQCSLSEIPTLQEFIVDKIGSRALSCRALCSFMSDCMVVQTESKITRRMTSRTCSFFNGYVEEETFQTESVREFAKKKLKEENISSIKTISLERQKEGEEEIVKKNQMIIYNRVPKCGSTTTLAIIDSLKKKLKYKTFNDIAPKMSHRMKTDEEELALIRKITQLEKPMIYIRHVYFLDFDRFAVEKPLYINIARDPVSHFISKFYYHRNGFAGEKKKNYEKWKYEMPDDQRSMTLEECVQTEATECKRPFLSLIPFFCGHSSICLKRGKEAVEIAKKNILKSYAIVGVTEDLPSTMRAFEIVAPEFFKGAYHLIEEKDDKLHEKTKTADKEEATPESLEYLKSKLSREYELYNFIKKTFYERIEEFKRSGLW</sequence>
<dbReference type="EMBL" id="OU015567">
    <property type="protein sequence ID" value="CAG5110700.1"/>
    <property type="molecule type" value="Genomic_DNA"/>
</dbReference>
<dbReference type="SUPFAM" id="SSF52540">
    <property type="entry name" value="P-loop containing nucleoside triphosphate hydrolases"/>
    <property type="match status" value="1"/>
</dbReference>
<comment type="similarity">
    <text evidence="2">Belongs to the sulfotransferase 3 family.</text>
</comment>
<evidence type="ECO:0000256" key="3">
    <source>
        <dbReference type="ARBA" id="ARBA00022679"/>
    </source>
</evidence>
<evidence type="ECO:0000256" key="1">
    <source>
        <dbReference type="ARBA" id="ARBA00004323"/>
    </source>
</evidence>
<dbReference type="PANTHER" id="PTHR12129:SF15">
    <property type="entry name" value="URONYL 2-SULFOTRANSFERASE"/>
    <property type="match status" value="1"/>
</dbReference>
<keyword evidence="9" id="KW-0325">Glycoprotein</keyword>
<dbReference type="Pfam" id="PF03567">
    <property type="entry name" value="Sulfotransfer_2"/>
    <property type="match status" value="1"/>
</dbReference>
<comment type="subcellular location">
    <subcellularLocation>
        <location evidence="1">Golgi apparatus membrane</location>
        <topology evidence="1">Single-pass type II membrane protein</topology>
    </subcellularLocation>
</comment>
<organism evidence="11 12">
    <name type="scientific">Oikopleura dioica</name>
    <name type="common">Tunicate</name>
    <dbReference type="NCBI Taxonomy" id="34765"/>
    <lineage>
        <taxon>Eukaryota</taxon>
        <taxon>Metazoa</taxon>
        <taxon>Chordata</taxon>
        <taxon>Tunicata</taxon>
        <taxon>Appendicularia</taxon>
        <taxon>Copelata</taxon>
        <taxon>Oikopleuridae</taxon>
        <taxon>Oikopleura</taxon>
    </lineage>
</organism>
<keyword evidence="8" id="KW-0472">Membrane</keyword>
<keyword evidence="7" id="KW-0333">Golgi apparatus</keyword>
<name>A0ABN7T2N1_OIKDI</name>
<feature type="chain" id="PRO_5046531540" evidence="10">
    <location>
        <begin position="17"/>
        <end position="452"/>
    </location>
</feature>
<evidence type="ECO:0000256" key="8">
    <source>
        <dbReference type="ARBA" id="ARBA00023136"/>
    </source>
</evidence>
<dbReference type="InterPro" id="IPR027417">
    <property type="entry name" value="P-loop_NTPase"/>
</dbReference>
<feature type="signal peptide" evidence="10">
    <location>
        <begin position="1"/>
        <end position="16"/>
    </location>
</feature>
<proteinExistence type="inferred from homology"/>
<evidence type="ECO:0000313" key="12">
    <source>
        <dbReference type="Proteomes" id="UP001158576"/>
    </source>
</evidence>
<keyword evidence="3" id="KW-0808">Transferase</keyword>
<dbReference type="Proteomes" id="UP001158576">
    <property type="component" value="Chromosome 2"/>
</dbReference>
<dbReference type="PANTHER" id="PTHR12129">
    <property type="entry name" value="HEPARAN SULFATE 2-O-SULFOTRANSFERASE"/>
    <property type="match status" value="1"/>
</dbReference>
<dbReference type="InterPro" id="IPR007734">
    <property type="entry name" value="Heparan_SO4_2-O-STrfase"/>
</dbReference>
<evidence type="ECO:0000256" key="5">
    <source>
        <dbReference type="ARBA" id="ARBA00022968"/>
    </source>
</evidence>
<reference evidence="11 12" key="1">
    <citation type="submission" date="2021-04" db="EMBL/GenBank/DDBJ databases">
        <authorList>
            <person name="Bliznina A."/>
        </authorList>
    </citation>
    <scope>NUCLEOTIDE SEQUENCE [LARGE SCALE GENOMIC DNA]</scope>
</reference>